<gene>
    <name evidence="1" type="ORF">PHYBLDRAFT_168345</name>
</gene>
<dbReference type="AlphaFoldDB" id="A0A163DWZ6"/>
<accession>A0A163DWZ6</accession>
<reference evidence="2" key="1">
    <citation type="submission" date="2015-06" db="EMBL/GenBank/DDBJ databases">
        <title>Expansion of signal transduction pathways in fungi by whole-genome duplication.</title>
        <authorList>
            <consortium name="DOE Joint Genome Institute"/>
            <person name="Corrochano L.M."/>
            <person name="Kuo A."/>
            <person name="Marcet-Houben M."/>
            <person name="Polaino S."/>
            <person name="Salamov A."/>
            <person name="Villalobos J.M."/>
            <person name="Alvarez M.I."/>
            <person name="Avalos J."/>
            <person name="Benito E.P."/>
            <person name="Benoit I."/>
            <person name="Burger G."/>
            <person name="Camino L.P."/>
            <person name="Canovas D."/>
            <person name="Cerda-Olmedo E."/>
            <person name="Cheng J.-F."/>
            <person name="Dominguez A."/>
            <person name="Elias M."/>
            <person name="Eslava A.P."/>
            <person name="Glaser F."/>
            <person name="Grimwood J."/>
            <person name="Gutierrez G."/>
            <person name="Heitman J."/>
            <person name="Henrissat B."/>
            <person name="Iturriaga E.A."/>
            <person name="Lang B.F."/>
            <person name="Lavin J.L."/>
            <person name="Lee S."/>
            <person name="Li W."/>
            <person name="Lindquist E."/>
            <person name="Lopez-Garcia S."/>
            <person name="Luque E.M."/>
            <person name="Marcos A.T."/>
            <person name="Martin J."/>
            <person name="McCluskey K."/>
            <person name="Medina H.R."/>
            <person name="Miralles-Duran A."/>
            <person name="Miyazaki A."/>
            <person name="Munoz-Torres E."/>
            <person name="Oguiza J.A."/>
            <person name="Ohm R."/>
            <person name="Olmedo M."/>
            <person name="Orejas M."/>
            <person name="Ortiz-Castellanos L."/>
            <person name="Pisabarro A.G."/>
            <person name="Rodriguez-Romero J."/>
            <person name="Ruiz-Herrera J."/>
            <person name="Ruiz-Vazquez R."/>
            <person name="Sanz C."/>
            <person name="Schackwitz W."/>
            <person name="Schmutz J."/>
            <person name="Shahriari M."/>
            <person name="Shelest E."/>
            <person name="Silva-Franco F."/>
            <person name="Soanes D."/>
            <person name="Syed K."/>
            <person name="Tagua V.G."/>
            <person name="Talbot N.J."/>
            <person name="Thon M."/>
            <person name="De vries R.P."/>
            <person name="Wiebenga A."/>
            <person name="Yadav J.S."/>
            <person name="Braun E.L."/>
            <person name="Baker S."/>
            <person name="Garre V."/>
            <person name="Horwitz B."/>
            <person name="Torres-Martinez S."/>
            <person name="Idnurm A."/>
            <person name="Herrera-Estrella A."/>
            <person name="Gabaldon T."/>
            <person name="Grigoriev I.V."/>
        </authorList>
    </citation>
    <scope>NUCLEOTIDE SEQUENCE [LARGE SCALE GENOMIC DNA]</scope>
    <source>
        <strain evidence="2">NRRL 1555(-)</strain>
    </source>
</reference>
<dbReference type="RefSeq" id="XP_018291960.1">
    <property type="nucleotide sequence ID" value="XM_018435841.1"/>
</dbReference>
<dbReference type="VEuPathDB" id="FungiDB:PHYBLDRAFT_168345"/>
<proteinExistence type="predicted"/>
<dbReference type="InParanoid" id="A0A163DWZ6"/>
<protein>
    <submittedName>
        <fullName evidence="1">Uncharacterized protein</fullName>
    </submittedName>
</protein>
<dbReference type="Proteomes" id="UP000077315">
    <property type="component" value="Unassembled WGS sequence"/>
</dbReference>
<evidence type="ECO:0000313" key="1">
    <source>
        <dbReference type="EMBL" id="OAD73920.1"/>
    </source>
</evidence>
<dbReference type="GeneID" id="28996747"/>
<evidence type="ECO:0000313" key="2">
    <source>
        <dbReference type="Proteomes" id="UP000077315"/>
    </source>
</evidence>
<dbReference type="EMBL" id="KV440980">
    <property type="protein sequence ID" value="OAD73920.1"/>
    <property type="molecule type" value="Genomic_DNA"/>
</dbReference>
<keyword evidence="2" id="KW-1185">Reference proteome</keyword>
<sequence>MKIRIKSVVDEDVSIQGAAMKKLKAMLLSRYYEIVLLWFDIHRHRVTKSLINHCKCTDPNCLEDIYSLHFEYRLWNRDIAAVLNFRNILKNLRYDGTIPVEKAKKNMFWFDCKRHGGVEIGASLKFNYKTL</sequence>
<name>A0A163DWZ6_PHYB8</name>
<organism evidence="1 2">
    <name type="scientific">Phycomyces blakesleeanus (strain ATCC 8743b / DSM 1359 / FGSC 10004 / NBRC 33097 / NRRL 1555)</name>
    <dbReference type="NCBI Taxonomy" id="763407"/>
    <lineage>
        <taxon>Eukaryota</taxon>
        <taxon>Fungi</taxon>
        <taxon>Fungi incertae sedis</taxon>
        <taxon>Mucoromycota</taxon>
        <taxon>Mucoromycotina</taxon>
        <taxon>Mucoromycetes</taxon>
        <taxon>Mucorales</taxon>
        <taxon>Phycomycetaceae</taxon>
        <taxon>Phycomyces</taxon>
    </lineage>
</organism>